<feature type="signal peptide" evidence="1">
    <location>
        <begin position="1"/>
        <end position="18"/>
    </location>
</feature>
<evidence type="ECO:0000313" key="2">
    <source>
        <dbReference type="EMBL" id="MBI5248585.1"/>
    </source>
</evidence>
<dbReference type="EMBL" id="JACRDE010000113">
    <property type="protein sequence ID" value="MBI5248585.1"/>
    <property type="molecule type" value="Genomic_DNA"/>
</dbReference>
<evidence type="ECO:0000313" key="3">
    <source>
        <dbReference type="Proteomes" id="UP000807825"/>
    </source>
</evidence>
<evidence type="ECO:0000256" key="1">
    <source>
        <dbReference type="SAM" id="SignalP"/>
    </source>
</evidence>
<proteinExistence type="predicted"/>
<dbReference type="PROSITE" id="PS51257">
    <property type="entry name" value="PROKAR_LIPOPROTEIN"/>
    <property type="match status" value="1"/>
</dbReference>
<sequence>MKRLFLTVLILAMTSLIASCTESQRQGYSHWKSDLIGLKRTITLYSADGKAIKTWSGRYKVEVENGTARFMHDGKAIYISGTFIIEEE</sequence>
<keyword evidence="1" id="KW-0732">Signal</keyword>
<protein>
    <submittedName>
        <fullName evidence="2">Uncharacterized protein</fullName>
    </submittedName>
</protein>
<name>A0A9D6UY67_9BACT</name>
<accession>A0A9D6UY67</accession>
<comment type="caution">
    <text evidence="2">The sequence shown here is derived from an EMBL/GenBank/DDBJ whole genome shotgun (WGS) entry which is preliminary data.</text>
</comment>
<dbReference type="AlphaFoldDB" id="A0A9D6UY67"/>
<organism evidence="2 3">
    <name type="scientific">Desulfomonile tiedjei</name>
    <dbReference type="NCBI Taxonomy" id="2358"/>
    <lineage>
        <taxon>Bacteria</taxon>
        <taxon>Pseudomonadati</taxon>
        <taxon>Thermodesulfobacteriota</taxon>
        <taxon>Desulfomonilia</taxon>
        <taxon>Desulfomonilales</taxon>
        <taxon>Desulfomonilaceae</taxon>
        <taxon>Desulfomonile</taxon>
    </lineage>
</organism>
<gene>
    <name evidence="2" type="ORF">HY912_03750</name>
</gene>
<dbReference type="Proteomes" id="UP000807825">
    <property type="component" value="Unassembled WGS sequence"/>
</dbReference>
<reference evidence="2" key="1">
    <citation type="submission" date="2020-07" db="EMBL/GenBank/DDBJ databases">
        <title>Huge and variable diversity of episymbiotic CPR bacteria and DPANN archaea in groundwater ecosystems.</title>
        <authorList>
            <person name="He C.Y."/>
            <person name="Keren R."/>
            <person name="Whittaker M."/>
            <person name="Farag I.F."/>
            <person name="Doudna J."/>
            <person name="Cate J.H.D."/>
            <person name="Banfield J.F."/>
        </authorList>
    </citation>
    <scope>NUCLEOTIDE SEQUENCE</scope>
    <source>
        <strain evidence="2">NC_groundwater_1664_Pr3_B-0.1um_52_9</strain>
    </source>
</reference>
<feature type="chain" id="PRO_5038998520" evidence="1">
    <location>
        <begin position="19"/>
        <end position="88"/>
    </location>
</feature>